<keyword evidence="1" id="KW-0805">Transcription regulation</keyword>
<evidence type="ECO:0000256" key="4">
    <source>
        <dbReference type="PROSITE-ProRule" id="PRU00335"/>
    </source>
</evidence>
<evidence type="ECO:0000256" key="1">
    <source>
        <dbReference type="ARBA" id="ARBA00023015"/>
    </source>
</evidence>
<organism evidence="6 7">
    <name type="scientific">Parvimonas micra</name>
    <dbReference type="NCBI Taxonomy" id="33033"/>
    <lineage>
        <taxon>Bacteria</taxon>
        <taxon>Bacillati</taxon>
        <taxon>Bacillota</taxon>
        <taxon>Tissierellia</taxon>
        <taxon>Tissierellales</taxon>
        <taxon>Peptoniphilaceae</taxon>
        <taxon>Parvimonas</taxon>
    </lineage>
</organism>
<dbReference type="PANTHER" id="PTHR47506">
    <property type="entry name" value="TRANSCRIPTIONAL REGULATORY PROTEIN"/>
    <property type="match status" value="1"/>
</dbReference>
<dbReference type="InterPro" id="IPR009057">
    <property type="entry name" value="Homeodomain-like_sf"/>
</dbReference>
<dbReference type="AlphaFoldDB" id="A0A930H607"/>
<protein>
    <submittedName>
        <fullName evidence="6">TetR/AcrR family transcriptional regulator</fullName>
    </submittedName>
</protein>
<keyword evidence="3" id="KW-0804">Transcription</keyword>
<reference evidence="6" key="1">
    <citation type="submission" date="2020-04" db="EMBL/GenBank/DDBJ databases">
        <title>Deep metagenomics examines the oral microbiome during advanced dental caries in children, revealing novel taxa and co-occurrences with host molecules.</title>
        <authorList>
            <person name="Baker J.L."/>
            <person name="Morton J.T."/>
            <person name="Dinis M."/>
            <person name="Alvarez R."/>
            <person name="Tran N.C."/>
            <person name="Knight R."/>
            <person name="Edlund A."/>
        </authorList>
    </citation>
    <scope>NUCLEOTIDE SEQUENCE</scope>
    <source>
        <strain evidence="6">JCVI_23_bin.11</strain>
    </source>
</reference>
<evidence type="ECO:0000256" key="2">
    <source>
        <dbReference type="ARBA" id="ARBA00023125"/>
    </source>
</evidence>
<name>A0A930H607_9FIRM</name>
<dbReference type="PRINTS" id="PR00455">
    <property type="entry name" value="HTHTETR"/>
</dbReference>
<dbReference type="PROSITE" id="PS50977">
    <property type="entry name" value="HTH_TETR_2"/>
    <property type="match status" value="1"/>
</dbReference>
<dbReference type="GO" id="GO:0003677">
    <property type="term" value="F:DNA binding"/>
    <property type="evidence" value="ECO:0007669"/>
    <property type="project" value="UniProtKB-UniRule"/>
</dbReference>
<dbReference type="Proteomes" id="UP000758611">
    <property type="component" value="Unassembled WGS sequence"/>
</dbReference>
<dbReference type="RefSeq" id="WP_278477464.1">
    <property type="nucleotide sequence ID" value="NZ_JABZRE010000009.1"/>
</dbReference>
<keyword evidence="2 4" id="KW-0238">DNA-binding</keyword>
<accession>A0A930H607</accession>
<evidence type="ECO:0000259" key="5">
    <source>
        <dbReference type="PROSITE" id="PS50977"/>
    </source>
</evidence>
<evidence type="ECO:0000313" key="7">
    <source>
        <dbReference type="Proteomes" id="UP000758611"/>
    </source>
</evidence>
<dbReference type="SUPFAM" id="SSF46689">
    <property type="entry name" value="Homeodomain-like"/>
    <property type="match status" value="1"/>
</dbReference>
<dbReference type="InterPro" id="IPR001647">
    <property type="entry name" value="HTH_TetR"/>
</dbReference>
<proteinExistence type="predicted"/>
<sequence>MTRERLTSKERKLKIQNIALDVFTRKGYKNTSMYDLVQATGLSTGGLYHYYKSTTEILYDLMLRGCKYREDIIEKKICEISKPLSVELLAEITVDRALSTNIFIPIYVMFLQSMKEDEDLQELYKKLQDSYIKNFKRMLDEYDYGEICEESLKLLNDLLNTIILSCETLGIREHLVSQRQVLEKMIIDVLMINREEV</sequence>
<evidence type="ECO:0000256" key="3">
    <source>
        <dbReference type="ARBA" id="ARBA00023163"/>
    </source>
</evidence>
<comment type="caution">
    <text evidence="6">The sequence shown here is derived from an EMBL/GenBank/DDBJ whole genome shotgun (WGS) entry which is preliminary data.</text>
</comment>
<dbReference type="Gene3D" id="1.10.357.10">
    <property type="entry name" value="Tetracycline Repressor, domain 2"/>
    <property type="match status" value="1"/>
</dbReference>
<gene>
    <name evidence="6" type="ORF">HXM94_03670</name>
</gene>
<evidence type="ECO:0000313" key="6">
    <source>
        <dbReference type="EMBL" id="MBF1306863.1"/>
    </source>
</evidence>
<feature type="domain" description="HTH tetR-type" evidence="5">
    <location>
        <begin position="9"/>
        <end position="69"/>
    </location>
</feature>
<dbReference type="EMBL" id="JABZRE010000009">
    <property type="protein sequence ID" value="MBF1306863.1"/>
    <property type="molecule type" value="Genomic_DNA"/>
</dbReference>
<feature type="DNA-binding region" description="H-T-H motif" evidence="4">
    <location>
        <begin position="32"/>
        <end position="51"/>
    </location>
</feature>
<dbReference type="PANTHER" id="PTHR47506:SF1">
    <property type="entry name" value="HTH-TYPE TRANSCRIPTIONAL REGULATOR YJDC"/>
    <property type="match status" value="1"/>
</dbReference>
<dbReference type="Pfam" id="PF00440">
    <property type="entry name" value="TetR_N"/>
    <property type="match status" value="1"/>
</dbReference>